<feature type="domain" description="ATPase dynein-related AAA" evidence="1">
    <location>
        <begin position="62"/>
        <end position="194"/>
    </location>
</feature>
<reference evidence="2 3" key="1">
    <citation type="submission" date="2010-12" db="EMBL/GenBank/DDBJ databases">
        <authorList>
            <person name="Muzny D."/>
            <person name="Qin X."/>
            <person name="Deng J."/>
            <person name="Jiang H."/>
            <person name="Liu Y."/>
            <person name="Qu J."/>
            <person name="Song X.-Z."/>
            <person name="Zhang L."/>
            <person name="Thornton R."/>
            <person name="Coyle M."/>
            <person name="Francisco L."/>
            <person name="Jackson L."/>
            <person name="Javaid M."/>
            <person name="Korchina V."/>
            <person name="Kovar C."/>
            <person name="Mata R."/>
            <person name="Mathew T."/>
            <person name="Ngo R."/>
            <person name="Nguyen L."/>
            <person name="Nguyen N."/>
            <person name="Okwuonu G."/>
            <person name="Ongeri F."/>
            <person name="Pham C."/>
            <person name="Simmons D."/>
            <person name="Wilczek-Boney K."/>
            <person name="Hale W."/>
            <person name="Jakkamsetti A."/>
            <person name="Pham P."/>
            <person name="Ruth R."/>
            <person name="San Lucas F."/>
            <person name="Warren J."/>
            <person name="Zhang J."/>
            <person name="Zhao Z."/>
            <person name="Zhou C."/>
            <person name="Zhu D."/>
            <person name="Lee S."/>
            <person name="Bess C."/>
            <person name="Blankenburg K."/>
            <person name="Forbes L."/>
            <person name="Fu Q."/>
            <person name="Gubbala S."/>
            <person name="Hirani K."/>
            <person name="Jayaseelan J.C."/>
            <person name="Lara F."/>
            <person name="Munidasa M."/>
            <person name="Palculict T."/>
            <person name="Patil S."/>
            <person name="Pu L.-L."/>
            <person name="Saada N."/>
            <person name="Tang L."/>
            <person name="Weissenberger G."/>
            <person name="Zhu Y."/>
            <person name="Hemphill L."/>
            <person name="Shang Y."/>
            <person name="Youmans B."/>
            <person name="Ayvaz T."/>
            <person name="Ross M."/>
            <person name="Santibanez J."/>
            <person name="Aqrawi P."/>
            <person name="Gross S."/>
            <person name="Joshi V."/>
            <person name="Fowler G."/>
            <person name="Nazareth L."/>
            <person name="Reid J."/>
            <person name="Worley K."/>
            <person name="Petrosino J."/>
            <person name="Highlander S."/>
            <person name="Gibbs R."/>
        </authorList>
    </citation>
    <scope>NUCLEOTIDE SEQUENCE [LARGE SCALE GENOMIC DNA]</scope>
    <source>
        <strain evidence="2 3">ATCC 23263</strain>
    </source>
</reference>
<accession>E6MDS6</accession>
<name>E6MDS6_9FIRM</name>
<dbReference type="AlphaFoldDB" id="E6MDS6"/>
<evidence type="ECO:0000313" key="2">
    <source>
        <dbReference type="EMBL" id="EFV02685.1"/>
    </source>
</evidence>
<dbReference type="Proteomes" id="UP000004754">
    <property type="component" value="Unassembled WGS sequence"/>
</dbReference>
<comment type="caution">
    <text evidence="2">The sequence shown here is derived from an EMBL/GenBank/DDBJ whole genome shotgun (WGS) entry which is preliminary data.</text>
</comment>
<dbReference type="STRING" id="887929.HMP0721_0159"/>
<dbReference type="EMBL" id="AEQN01000005">
    <property type="protein sequence ID" value="EFV02685.1"/>
    <property type="molecule type" value="Genomic_DNA"/>
</dbReference>
<evidence type="ECO:0000313" key="3">
    <source>
        <dbReference type="Proteomes" id="UP000004754"/>
    </source>
</evidence>
<organism evidence="2 3">
    <name type="scientific">Pseudoramibacter alactolyticus ATCC 23263</name>
    <dbReference type="NCBI Taxonomy" id="887929"/>
    <lineage>
        <taxon>Bacteria</taxon>
        <taxon>Bacillati</taxon>
        <taxon>Bacillota</taxon>
        <taxon>Clostridia</taxon>
        <taxon>Eubacteriales</taxon>
        <taxon>Eubacteriaceae</taxon>
        <taxon>Pseudoramibacter</taxon>
    </lineage>
</organism>
<dbReference type="Gene3D" id="3.40.50.300">
    <property type="entry name" value="P-loop containing nucleotide triphosphate hydrolases"/>
    <property type="match status" value="1"/>
</dbReference>
<dbReference type="GO" id="GO:0016887">
    <property type="term" value="F:ATP hydrolysis activity"/>
    <property type="evidence" value="ECO:0007669"/>
    <property type="project" value="InterPro"/>
</dbReference>
<evidence type="ECO:0000259" key="1">
    <source>
        <dbReference type="Pfam" id="PF07728"/>
    </source>
</evidence>
<keyword evidence="3" id="KW-1185">Reference proteome</keyword>
<protein>
    <submittedName>
        <fullName evidence="2">ATPase family associated with various cellular activities (AAA)</fullName>
    </submittedName>
</protein>
<proteinExistence type="predicted"/>
<sequence>MEADSLLREVGVSRDVMEKVRKFRQGNRVDEGLKNRMPKPEYIYYGEKVWHQALAALLAGSNLLLTGPKATGKNVLAECLAFVMGRPEWNVSFHVNVDAAYLIGTDTYDGSQVVFRPGPIYACARGGGFGILDEVNMAKNEALAVLHATLDYRRVIDVPGYQKIDVSEATRFIGTMNNGYAGTRDLNEALVSRFAVIEMPVIAALDLKKLIETAHPDIQSEICEQLVTLFYELQKKAAQAEISERAVDLRGILESLQLIRNGLTMGEALEMCVVNKSFDLYERALIADVIRARMPSELTPALVFNG</sequence>
<dbReference type="InterPro" id="IPR050764">
    <property type="entry name" value="CbbQ/NirQ/NorQ/GpvN"/>
</dbReference>
<dbReference type="PANTHER" id="PTHR42759:SF1">
    <property type="entry name" value="MAGNESIUM-CHELATASE SUBUNIT CHLD"/>
    <property type="match status" value="1"/>
</dbReference>
<dbReference type="SUPFAM" id="SSF52540">
    <property type="entry name" value="P-loop containing nucleoside triphosphate hydrolases"/>
    <property type="match status" value="1"/>
</dbReference>
<dbReference type="InterPro" id="IPR027417">
    <property type="entry name" value="P-loop_NTPase"/>
</dbReference>
<dbReference type="InterPro" id="IPR011704">
    <property type="entry name" value="ATPase_dyneun-rel_AAA"/>
</dbReference>
<dbReference type="RefSeq" id="WP_006597576.1">
    <property type="nucleotide sequence ID" value="NZ_GL622359.1"/>
</dbReference>
<dbReference type="OrthoDB" id="9771792at2"/>
<gene>
    <name evidence="2" type="ORF">HMP0721_0159</name>
</gene>
<dbReference type="PANTHER" id="PTHR42759">
    <property type="entry name" value="MOXR FAMILY PROTEIN"/>
    <property type="match status" value="1"/>
</dbReference>
<dbReference type="Pfam" id="PF07728">
    <property type="entry name" value="AAA_5"/>
    <property type="match status" value="1"/>
</dbReference>
<dbReference type="HOGENOM" id="CLU_080347_0_0_9"/>
<dbReference type="GO" id="GO:0005524">
    <property type="term" value="F:ATP binding"/>
    <property type="evidence" value="ECO:0007669"/>
    <property type="project" value="InterPro"/>
</dbReference>
<dbReference type="eggNOG" id="COG0714">
    <property type="taxonomic scope" value="Bacteria"/>
</dbReference>